<feature type="binding site" evidence="6">
    <location>
        <position position="244"/>
    </location>
    <ligand>
        <name>Mg(2+)</name>
        <dbReference type="ChEBI" id="CHEBI:18420"/>
    </ligand>
</feature>
<dbReference type="InterPro" id="IPR005844">
    <property type="entry name" value="A-D-PHexomutase_a/b/a-I"/>
</dbReference>
<dbReference type="InterPro" id="IPR016055">
    <property type="entry name" value="A-D-PHexomutase_a/b/a-I/II/III"/>
</dbReference>
<dbReference type="GO" id="GO:0008966">
    <property type="term" value="F:phosphoglucosamine mutase activity"/>
    <property type="evidence" value="ECO:0007669"/>
    <property type="project" value="UniProtKB-EC"/>
</dbReference>
<comment type="cofactor">
    <cofactor evidence="6">
        <name>Mg(2+)</name>
        <dbReference type="ChEBI" id="CHEBI:18420"/>
    </cofactor>
    <text evidence="6">Binds 1 Mg(2+) ion per subunit.</text>
</comment>
<evidence type="ECO:0000259" key="8">
    <source>
        <dbReference type="Pfam" id="PF02878"/>
    </source>
</evidence>
<dbReference type="Proteomes" id="UP001177341">
    <property type="component" value="Unassembled WGS sequence"/>
</dbReference>
<keyword evidence="4 6" id="KW-0460">Magnesium</keyword>
<dbReference type="EMBL" id="JAUYVO010000008">
    <property type="protein sequence ID" value="MDP2523417.1"/>
    <property type="molecule type" value="Genomic_DNA"/>
</dbReference>
<comment type="caution">
    <text evidence="11">The sequence shown here is derived from an EMBL/GenBank/DDBJ whole genome shotgun (WGS) entry which is preliminary data.</text>
</comment>
<dbReference type="PANTHER" id="PTHR42946">
    <property type="entry name" value="PHOSPHOHEXOSE MUTASE"/>
    <property type="match status" value="1"/>
</dbReference>
<organism evidence="11 12">
    <name type="scientific">Neptunomonas phycophila</name>
    <dbReference type="NCBI Taxonomy" id="1572645"/>
    <lineage>
        <taxon>Bacteria</taxon>
        <taxon>Pseudomonadati</taxon>
        <taxon>Pseudomonadota</taxon>
        <taxon>Gammaproteobacteria</taxon>
        <taxon>Oceanospirillales</taxon>
        <taxon>Oceanospirillaceae</taxon>
        <taxon>Neptunomonas</taxon>
    </lineage>
</organism>
<dbReference type="RefSeq" id="WP_303477802.1">
    <property type="nucleotide sequence ID" value="NZ_CAXHZV010000005.1"/>
</dbReference>
<keyword evidence="3 6" id="KW-0479">Metal-binding</keyword>
<keyword evidence="5 6" id="KW-0413">Isomerase</keyword>
<feature type="binding site" evidence="6">
    <location>
        <position position="242"/>
    </location>
    <ligand>
        <name>Mg(2+)</name>
        <dbReference type="ChEBI" id="CHEBI:18420"/>
    </ligand>
</feature>
<comment type="function">
    <text evidence="6">Catalyzes the conversion of glucosamine-6-phosphate to glucosamine-1-phosphate.</text>
</comment>
<sequence>MSKQYFGTDGIRGQVGKFPITPDFMLKLGWAAGKVFARDGRCKILIGKDTRISGYMFESALEAGLSAAGVDVLLTGPMPTPAIAYLTRTFQANAGIVISASHNAYGDNGIKFFSAQGTKLPDEIEHAIEAQMDLVMTTVDSARLGKAKRVPDAPGRYIEFCKSSVPTGFNLQGMKIVLDCANGATYHVSPEVLSELGADVVEVASSPDGVNINEACGATAPQRLQKVVVGEKADLGIALDGDGDRLILVDHQGEVVDGDEALFIIAKQMKDRGELEGGVVGTLMSNFGLEQAFSAMGVPFVRANVGDRYVMEELKNRGWSVGGESSGHIVCKHLTSTGDGTISALQVLRAIKDTGLTLHELKKAMEKMPQTMINVRMHKRVDIRSVEEIQSAVQRTEAALGGNGRVLLRPSGTEPLVRVMLEGKDKSLVEKLCAELAKDVENALYALVSQE</sequence>
<dbReference type="PRINTS" id="PR00509">
    <property type="entry name" value="PGMPMM"/>
</dbReference>
<reference evidence="11" key="1">
    <citation type="submission" date="2023-07" db="EMBL/GenBank/DDBJ databases">
        <title>Genome content predicts the carbon catabolic preferences of heterotrophic bacteria.</title>
        <authorList>
            <person name="Gralka M."/>
        </authorList>
    </citation>
    <scope>NUCLEOTIDE SEQUENCE</scope>
    <source>
        <strain evidence="11">5G01</strain>
    </source>
</reference>
<dbReference type="InterPro" id="IPR006352">
    <property type="entry name" value="GlmM_bact"/>
</dbReference>
<dbReference type="Gene3D" id="3.40.120.10">
    <property type="entry name" value="Alpha-D-Glucose-1,6-Bisphosphate, subunit A, domain 3"/>
    <property type="match status" value="3"/>
</dbReference>
<evidence type="ECO:0000259" key="9">
    <source>
        <dbReference type="Pfam" id="PF02879"/>
    </source>
</evidence>
<comment type="catalytic activity">
    <reaction evidence="6">
        <text>alpha-D-glucosamine 1-phosphate = D-glucosamine 6-phosphate</text>
        <dbReference type="Rhea" id="RHEA:23424"/>
        <dbReference type="ChEBI" id="CHEBI:58516"/>
        <dbReference type="ChEBI" id="CHEBI:58725"/>
        <dbReference type="EC" id="5.4.2.10"/>
    </reaction>
</comment>
<feature type="binding site" description="via phosphate group" evidence="6">
    <location>
        <position position="101"/>
    </location>
    <ligand>
        <name>Mg(2+)</name>
        <dbReference type="ChEBI" id="CHEBI:18420"/>
    </ligand>
</feature>
<feature type="binding site" evidence="6">
    <location>
        <position position="240"/>
    </location>
    <ligand>
        <name>Mg(2+)</name>
        <dbReference type="ChEBI" id="CHEBI:18420"/>
    </ligand>
</feature>
<dbReference type="InterPro" id="IPR005841">
    <property type="entry name" value="Alpha-D-phosphohexomutase_SF"/>
</dbReference>
<name>A0ABT9EWU8_9GAMM</name>
<feature type="domain" description="Alpha-D-phosphohexomutase alpha/beta/alpha" evidence="9">
    <location>
        <begin position="156"/>
        <end position="253"/>
    </location>
</feature>
<feature type="active site" description="Phosphoserine intermediate" evidence="6">
    <location>
        <position position="101"/>
    </location>
</feature>
<dbReference type="Pfam" id="PF02879">
    <property type="entry name" value="PGM_PMM_II"/>
    <property type="match status" value="1"/>
</dbReference>
<dbReference type="InterPro" id="IPR005845">
    <property type="entry name" value="A-D-PHexomutase_a/b/a-II"/>
</dbReference>
<dbReference type="NCBIfam" id="NF008139">
    <property type="entry name" value="PRK10887.1"/>
    <property type="match status" value="1"/>
</dbReference>
<dbReference type="SUPFAM" id="SSF53738">
    <property type="entry name" value="Phosphoglucomutase, first 3 domains"/>
    <property type="match status" value="3"/>
</dbReference>
<evidence type="ECO:0000313" key="11">
    <source>
        <dbReference type="EMBL" id="MDP2523417.1"/>
    </source>
</evidence>
<evidence type="ECO:0000256" key="1">
    <source>
        <dbReference type="ARBA" id="ARBA00010231"/>
    </source>
</evidence>
<dbReference type="InterPro" id="IPR036900">
    <property type="entry name" value="A-D-PHexomutase_C_sf"/>
</dbReference>
<feature type="domain" description="Alpha-D-phosphohexomutase C-terminal" evidence="7">
    <location>
        <begin position="372"/>
        <end position="438"/>
    </location>
</feature>
<dbReference type="CDD" id="cd05802">
    <property type="entry name" value="GlmM"/>
    <property type="match status" value="1"/>
</dbReference>
<accession>A0ABT9EWU8</accession>
<dbReference type="InterPro" id="IPR005843">
    <property type="entry name" value="A-D-PHexomutase_C"/>
</dbReference>
<feature type="domain" description="Alpha-D-phosphohexomutase alpha/beta/alpha" evidence="8">
    <location>
        <begin position="3"/>
        <end position="133"/>
    </location>
</feature>
<dbReference type="Pfam" id="PF00408">
    <property type="entry name" value="PGM_PMM_IV"/>
    <property type="match status" value="1"/>
</dbReference>
<dbReference type="HAMAP" id="MF_01554_B">
    <property type="entry name" value="GlmM_B"/>
    <property type="match status" value="1"/>
</dbReference>
<evidence type="ECO:0000256" key="4">
    <source>
        <dbReference type="ARBA" id="ARBA00022842"/>
    </source>
</evidence>
<feature type="domain" description="Alpha-D-phosphohexomutase alpha/beta/alpha" evidence="10">
    <location>
        <begin position="257"/>
        <end position="366"/>
    </location>
</feature>
<evidence type="ECO:0000256" key="5">
    <source>
        <dbReference type="ARBA" id="ARBA00023235"/>
    </source>
</evidence>
<proteinExistence type="inferred from homology"/>
<protein>
    <recommendedName>
        <fullName evidence="6">Phosphoglucosamine mutase</fullName>
        <ecNumber evidence="6">5.4.2.10</ecNumber>
    </recommendedName>
</protein>
<dbReference type="EC" id="5.4.2.10" evidence="6"/>
<evidence type="ECO:0000259" key="7">
    <source>
        <dbReference type="Pfam" id="PF00408"/>
    </source>
</evidence>
<evidence type="ECO:0000313" key="12">
    <source>
        <dbReference type="Proteomes" id="UP001177341"/>
    </source>
</evidence>
<dbReference type="Pfam" id="PF02878">
    <property type="entry name" value="PGM_PMM_I"/>
    <property type="match status" value="1"/>
</dbReference>
<evidence type="ECO:0000256" key="3">
    <source>
        <dbReference type="ARBA" id="ARBA00022723"/>
    </source>
</evidence>
<evidence type="ECO:0000256" key="6">
    <source>
        <dbReference type="HAMAP-Rule" id="MF_01554"/>
    </source>
</evidence>
<dbReference type="PANTHER" id="PTHR42946:SF1">
    <property type="entry name" value="PHOSPHOGLUCOMUTASE (ALPHA-D-GLUCOSE-1,6-BISPHOSPHATE-DEPENDENT)"/>
    <property type="match status" value="1"/>
</dbReference>
<dbReference type="Gene3D" id="3.30.310.50">
    <property type="entry name" value="Alpha-D-phosphohexomutase, C-terminal domain"/>
    <property type="match status" value="1"/>
</dbReference>
<comment type="similarity">
    <text evidence="1 6">Belongs to the phosphohexose mutase family.</text>
</comment>
<dbReference type="InterPro" id="IPR005846">
    <property type="entry name" value="A-D-PHexomutase_a/b/a-III"/>
</dbReference>
<evidence type="ECO:0000259" key="10">
    <source>
        <dbReference type="Pfam" id="PF02880"/>
    </source>
</evidence>
<evidence type="ECO:0000256" key="2">
    <source>
        <dbReference type="ARBA" id="ARBA00022553"/>
    </source>
</evidence>
<dbReference type="SUPFAM" id="SSF55957">
    <property type="entry name" value="Phosphoglucomutase, C-terminal domain"/>
    <property type="match status" value="1"/>
</dbReference>
<dbReference type="Pfam" id="PF02880">
    <property type="entry name" value="PGM_PMM_III"/>
    <property type="match status" value="1"/>
</dbReference>
<gene>
    <name evidence="6 11" type="primary">glmM</name>
    <name evidence="11" type="ORF">Q8W30_12640</name>
</gene>
<feature type="modified residue" description="Phosphoserine" evidence="6">
    <location>
        <position position="101"/>
    </location>
</feature>
<keyword evidence="2 6" id="KW-0597">Phosphoprotein</keyword>
<comment type="PTM">
    <text evidence="6">Activated by phosphorylation.</text>
</comment>
<keyword evidence="12" id="KW-1185">Reference proteome</keyword>
<dbReference type="InterPro" id="IPR050060">
    <property type="entry name" value="Phosphoglucosamine_mutase"/>
</dbReference>
<dbReference type="NCBIfam" id="TIGR01455">
    <property type="entry name" value="glmM"/>
    <property type="match status" value="1"/>
</dbReference>